<keyword evidence="3" id="KW-0998">Cell outer membrane</keyword>
<evidence type="ECO:0000256" key="1">
    <source>
        <dbReference type="ARBA" id="ARBA00004442"/>
    </source>
</evidence>
<organism evidence="7 8">
    <name type="scientific">Microlunatus ginsengisoli</name>
    <dbReference type="NCBI Taxonomy" id="363863"/>
    <lineage>
        <taxon>Bacteria</taxon>
        <taxon>Bacillati</taxon>
        <taxon>Actinomycetota</taxon>
        <taxon>Actinomycetes</taxon>
        <taxon>Propionibacteriales</taxon>
        <taxon>Propionibacteriaceae</taxon>
        <taxon>Microlunatus</taxon>
    </lineage>
</organism>
<dbReference type="PRINTS" id="PR01021">
    <property type="entry name" value="OMPADOMAIN"/>
</dbReference>
<evidence type="ECO:0000313" key="7">
    <source>
        <dbReference type="EMBL" id="GAA3626179.1"/>
    </source>
</evidence>
<dbReference type="Pfam" id="PF00691">
    <property type="entry name" value="OmpA"/>
    <property type="match status" value="1"/>
</dbReference>
<evidence type="ECO:0000256" key="4">
    <source>
        <dbReference type="PROSITE-ProRule" id="PRU00473"/>
    </source>
</evidence>
<dbReference type="Proteomes" id="UP001501490">
    <property type="component" value="Unassembled WGS sequence"/>
</dbReference>
<dbReference type="InterPro" id="IPR006664">
    <property type="entry name" value="OMP_bac"/>
</dbReference>
<dbReference type="PANTHER" id="PTHR30329">
    <property type="entry name" value="STATOR ELEMENT OF FLAGELLAR MOTOR COMPLEX"/>
    <property type="match status" value="1"/>
</dbReference>
<proteinExistence type="predicted"/>
<feature type="chain" id="PRO_5047161673" evidence="5">
    <location>
        <begin position="33"/>
        <end position="191"/>
    </location>
</feature>
<dbReference type="Gene3D" id="3.30.1330.60">
    <property type="entry name" value="OmpA-like domain"/>
    <property type="match status" value="1"/>
</dbReference>
<feature type="domain" description="OmpA-like" evidence="6">
    <location>
        <begin position="74"/>
        <end position="191"/>
    </location>
</feature>
<dbReference type="PANTHER" id="PTHR30329:SF21">
    <property type="entry name" value="LIPOPROTEIN YIAD-RELATED"/>
    <property type="match status" value="1"/>
</dbReference>
<keyword evidence="8" id="KW-1185">Reference proteome</keyword>
<comment type="subcellular location">
    <subcellularLocation>
        <location evidence="1">Cell outer membrane</location>
    </subcellularLocation>
</comment>
<dbReference type="CDD" id="cd07185">
    <property type="entry name" value="OmpA_C-like"/>
    <property type="match status" value="1"/>
</dbReference>
<comment type="caution">
    <text evidence="7">The sequence shown here is derived from an EMBL/GenBank/DDBJ whole genome shotgun (WGS) entry which is preliminary data.</text>
</comment>
<evidence type="ECO:0000256" key="3">
    <source>
        <dbReference type="ARBA" id="ARBA00023237"/>
    </source>
</evidence>
<dbReference type="EMBL" id="BAABAB010000022">
    <property type="protein sequence ID" value="GAA3626179.1"/>
    <property type="molecule type" value="Genomic_DNA"/>
</dbReference>
<evidence type="ECO:0000256" key="5">
    <source>
        <dbReference type="SAM" id="SignalP"/>
    </source>
</evidence>
<dbReference type="PROSITE" id="PS51123">
    <property type="entry name" value="OMPA_2"/>
    <property type="match status" value="1"/>
</dbReference>
<evidence type="ECO:0000313" key="8">
    <source>
        <dbReference type="Proteomes" id="UP001501490"/>
    </source>
</evidence>
<keyword evidence="2 4" id="KW-0472">Membrane</keyword>
<protein>
    <submittedName>
        <fullName evidence="7">OmpA family protein</fullName>
    </submittedName>
</protein>
<evidence type="ECO:0000256" key="2">
    <source>
        <dbReference type="ARBA" id="ARBA00023136"/>
    </source>
</evidence>
<feature type="signal peptide" evidence="5">
    <location>
        <begin position="1"/>
        <end position="32"/>
    </location>
</feature>
<sequence length="191" mass="20092">MSRSADTRPSRRGCLALVLVLGCLLTPSVAAAAPEPGGSVLDVRTPAFGIVAPVLDLATSTSDLGRAARVEQLPSRVTVTLDATVLFGKDSAKIRPAAAGRLVEIATELQTRGPGAVRIVGYTDDLGSAARGLDLSRRRARAVAAVLRPRLPASSYRFTVLGRGEADPAVPNTSEKNRRINRRVVVTYQPA</sequence>
<dbReference type="PROSITE" id="PS51257">
    <property type="entry name" value="PROKAR_LIPOPROTEIN"/>
    <property type="match status" value="1"/>
</dbReference>
<dbReference type="InterPro" id="IPR050330">
    <property type="entry name" value="Bact_OuterMem_StrucFunc"/>
</dbReference>
<name>A0ABP7A6V8_9ACTN</name>
<evidence type="ECO:0000259" key="6">
    <source>
        <dbReference type="PROSITE" id="PS51123"/>
    </source>
</evidence>
<dbReference type="SUPFAM" id="SSF103088">
    <property type="entry name" value="OmpA-like"/>
    <property type="match status" value="1"/>
</dbReference>
<dbReference type="InterPro" id="IPR006665">
    <property type="entry name" value="OmpA-like"/>
</dbReference>
<dbReference type="InterPro" id="IPR036737">
    <property type="entry name" value="OmpA-like_sf"/>
</dbReference>
<accession>A0ABP7A6V8</accession>
<keyword evidence="5" id="KW-0732">Signal</keyword>
<dbReference type="RefSeq" id="WP_344806050.1">
    <property type="nucleotide sequence ID" value="NZ_BAABAB010000022.1"/>
</dbReference>
<gene>
    <name evidence="7" type="ORF">GCM10022236_30540</name>
</gene>
<reference evidence="8" key="1">
    <citation type="journal article" date="2019" name="Int. J. Syst. Evol. Microbiol.">
        <title>The Global Catalogue of Microorganisms (GCM) 10K type strain sequencing project: providing services to taxonomists for standard genome sequencing and annotation.</title>
        <authorList>
            <consortium name="The Broad Institute Genomics Platform"/>
            <consortium name="The Broad Institute Genome Sequencing Center for Infectious Disease"/>
            <person name="Wu L."/>
            <person name="Ma J."/>
        </authorList>
    </citation>
    <scope>NUCLEOTIDE SEQUENCE [LARGE SCALE GENOMIC DNA]</scope>
    <source>
        <strain evidence="8">JCM 16929</strain>
    </source>
</reference>